<feature type="domain" description="Fe-containing alcohol dehydrogenase-like C-terminal" evidence="4">
    <location>
        <begin position="192"/>
        <end position="383"/>
    </location>
</feature>
<dbReference type="InterPro" id="IPR039697">
    <property type="entry name" value="Alcohol_dehydrogenase_Fe"/>
</dbReference>
<evidence type="ECO:0000256" key="2">
    <source>
        <dbReference type="ARBA" id="ARBA00023002"/>
    </source>
</evidence>
<keyword evidence="2" id="KW-0560">Oxidoreductase</keyword>
<dbReference type="InterPro" id="IPR001670">
    <property type="entry name" value="ADH_Fe/GldA"/>
</dbReference>
<evidence type="ECO:0000256" key="1">
    <source>
        <dbReference type="ARBA" id="ARBA00007358"/>
    </source>
</evidence>
<dbReference type="AlphaFoldDB" id="A0A7C2VH65"/>
<dbReference type="PANTHER" id="PTHR11496">
    <property type="entry name" value="ALCOHOL DEHYDROGENASE"/>
    <property type="match status" value="1"/>
</dbReference>
<name>A0A7C2VH65_9AQUI</name>
<protein>
    <submittedName>
        <fullName evidence="5">Iron-containing alcohol dehydrogenase</fullName>
    </submittedName>
</protein>
<dbReference type="Gene3D" id="3.40.50.1970">
    <property type="match status" value="1"/>
</dbReference>
<proteinExistence type="inferred from homology"/>
<dbReference type="EMBL" id="DSFP01000081">
    <property type="protein sequence ID" value="HEW46955.1"/>
    <property type="molecule type" value="Genomic_DNA"/>
</dbReference>
<reference evidence="5" key="1">
    <citation type="journal article" date="2020" name="mSystems">
        <title>Genome- and Community-Level Interaction Insights into Carbon Utilization and Element Cycling Functions of Hydrothermarchaeota in Hydrothermal Sediment.</title>
        <authorList>
            <person name="Zhou Z."/>
            <person name="Liu Y."/>
            <person name="Xu W."/>
            <person name="Pan J."/>
            <person name="Luo Z.H."/>
            <person name="Li M."/>
        </authorList>
    </citation>
    <scope>NUCLEOTIDE SEQUENCE [LARGE SCALE GENOMIC DNA]</scope>
    <source>
        <strain evidence="5">SpSt-132</strain>
    </source>
</reference>
<dbReference type="SUPFAM" id="SSF56796">
    <property type="entry name" value="Dehydroquinate synthase-like"/>
    <property type="match status" value="1"/>
</dbReference>
<dbReference type="PANTHER" id="PTHR11496:SF104">
    <property type="entry name" value="3-DEOXY-ALPHA-D-MANNO-OCTULOSONATE 8-OXIDASE"/>
    <property type="match status" value="1"/>
</dbReference>
<dbReference type="Pfam" id="PF25137">
    <property type="entry name" value="ADH_Fe_C"/>
    <property type="match status" value="1"/>
</dbReference>
<evidence type="ECO:0000259" key="4">
    <source>
        <dbReference type="Pfam" id="PF25137"/>
    </source>
</evidence>
<dbReference type="Gene3D" id="1.20.1090.10">
    <property type="entry name" value="Dehydroquinate synthase-like - alpha domain"/>
    <property type="match status" value="1"/>
</dbReference>
<comment type="caution">
    <text evidence="5">The sequence shown here is derived from an EMBL/GenBank/DDBJ whole genome shotgun (WGS) entry which is preliminary data.</text>
</comment>
<dbReference type="InterPro" id="IPR056798">
    <property type="entry name" value="ADH_Fe_C"/>
</dbReference>
<dbReference type="GO" id="GO:0046872">
    <property type="term" value="F:metal ion binding"/>
    <property type="evidence" value="ECO:0007669"/>
    <property type="project" value="InterPro"/>
</dbReference>
<sequence length="386" mass="43064">MNFDLYLPVEVIFGVGSVNKVGEVGRRFGYRVLIATGKKSTKENGALDRVVESLNRNGAEEIIIFDQIEPNPTDKSVNLASEIVVKEKIDYIIGLGGGSSLDSTKAISIVSSNEGYAWDYVNYPEGPRLIPFLNRPVICIPTTAGTGSEVNRYSVLSNPIRKEKMVISHSLNYPRVAIIDPSLTVSMDRRLTALTGIDALMHALESLTNRLSNFFAEDLAIRAIQIIRRWLPVAIEEPENLQARSYMSYAAMLAGIAIDRKRVALIHGMEHPVSAHYPHIAHAEGLSALGVAITDFNYKGNPEKYALFAELMGYKPEPHMAVKALEDFLEKVGLRLSLKELGVEREKIERLTEDTYMLSRGLFPINPVEPTTEDIYKLYERAYEGY</sequence>
<evidence type="ECO:0000313" key="5">
    <source>
        <dbReference type="EMBL" id="HEW46955.1"/>
    </source>
</evidence>
<organism evidence="5">
    <name type="scientific">Hydrogenobacter sp</name>
    <dbReference type="NCBI Taxonomy" id="2152829"/>
    <lineage>
        <taxon>Bacteria</taxon>
        <taxon>Pseudomonadati</taxon>
        <taxon>Aquificota</taxon>
        <taxon>Aquificia</taxon>
        <taxon>Aquificales</taxon>
        <taxon>Aquificaceae</taxon>
        <taxon>Hydrogenobacter</taxon>
    </lineage>
</organism>
<evidence type="ECO:0000259" key="3">
    <source>
        <dbReference type="Pfam" id="PF00465"/>
    </source>
</evidence>
<dbReference type="CDD" id="cd08185">
    <property type="entry name" value="Fe-ADH-like"/>
    <property type="match status" value="1"/>
</dbReference>
<dbReference type="GO" id="GO:0004022">
    <property type="term" value="F:alcohol dehydrogenase (NAD+) activity"/>
    <property type="evidence" value="ECO:0007669"/>
    <property type="project" value="TreeGrafter"/>
</dbReference>
<gene>
    <name evidence="5" type="ORF">ENO47_09910</name>
</gene>
<accession>A0A7C2VH65</accession>
<feature type="domain" description="Alcohol dehydrogenase iron-type/glycerol dehydrogenase GldA" evidence="3">
    <location>
        <begin position="8"/>
        <end position="181"/>
    </location>
</feature>
<comment type="similarity">
    <text evidence="1">Belongs to the iron-containing alcohol dehydrogenase family.</text>
</comment>
<dbReference type="Pfam" id="PF00465">
    <property type="entry name" value="Fe-ADH"/>
    <property type="match status" value="1"/>
</dbReference>
<dbReference type="FunFam" id="3.40.50.1970:FF:000003">
    <property type="entry name" value="Alcohol dehydrogenase, iron-containing"/>
    <property type="match status" value="1"/>
</dbReference>